<keyword evidence="12" id="KW-1185">Reference proteome</keyword>
<evidence type="ECO:0000313" key="11">
    <source>
        <dbReference type="Proteomes" id="UP001155901"/>
    </source>
</evidence>
<comment type="caution">
    <text evidence="9">The sequence shown here is derived from an EMBL/GenBank/DDBJ whole genome shotgun (WGS) entry which is preliminary data.</text>
</comment>
<dbReference type="Pfam" id="PF13185">
    <property type="entry name" value="GAF_2"/>
    <property type="match status" value="1"/>
</dbReference>
<comment type="catalytic activity">
    <reaction evidence="1">
        <text>ATP + protein L-histidine = ADP + protein N-phospho-L-histidine.</text>
        <dbReference type="EC" id="2.7.13.3"/>
    </reaction>
</comment>
<name>A0AA41HDE1_9BURK</name>
<feature type="domain" description="HAMP" evidence="8">
    <location>
        <begin position="195"/>
        <end position="247"/>
    </location>
</feature>
<keyword evidence="4" id="KW-0597">Phosphoprotein</keyword>
<evidence type="ECO:0000256" key="1">
    <source>
        <dbReference type="ARBA" id="ARBA00000085"/>
    </source>
</evidence>
<dbReference type="Pfam" id="PF00072">
    <property type="entry name" value="Response_reg"/>
    <property type="match status" value="1"/>
</dbReference>
<feature type="domain" description="Histidine kinase" evidence="6">
    <location>
        <begin position="472"/>
        <end position="696"/>
    </location>
</feature>
<dbReference type="PANTHER" id="PTHR43065:SF42">
    <property type="entry name" value="TWO-COMPONENT SENSOR PPRA"/>
    <property type="match status" value="1"/>
</dbReference>
<dbReference type="Proteomes" id="UP001155901">
    <property type="component" value="Unassembled WGS sequence"/>
</dbReference>
<keyword evidence="5" id="KW-0472">Membrane</keyword>
<sequence length="841" mass="91879">MKISTRLKLAQIICIVLLAIMALVFARSTQQMRHEIAKAEVTGDVLRGAAALRYLSLEFVQHHQTRTRVQWLQRHQSLQKMIADDGSFDGEDERVLLRDVRERQQSLLGLFNELQGLQAEFTRTPERRDILLELEARLSGLMMNRAQAMMSDAEDLARISRVHTLAAQSDLVSAGAVLGVLVLLVVVGAMGLTIRSVSKPLARLQQATRVIGTGSLDVVLDARADDEIGNLARSFDGMVERLRQTTVSRDELIHANLALHTEVAERQAAERRVVAQLARMSLLHQITRSIGERQDLPSIFQVVIRCLEDQLPIAFGAICLYDGARLTVSCVGMQSYRLSEAMAMGEAARIEIDENGLSRCVRGQLVYEPDIRAVEFPFPRRLAKAGMCSLVLAPLLAESTVFGVLIVARAEADAFSSTDCEFLRQLSEHVALAANQARLYGALQQAYDDLHQSQVQVTKQERLRALGQMASGIAHDINNAISPIGLYAEALLETERGLSENGRACLQVIERAIDDVASTVARMREFYRQREPQLTHSTVNVNLMLQHVVDLTRARWSDMPQQRGIVIEMRQELGVELPAILGVEGEIREALTNLIFNAVDAMPEGGAVTLRTRHVERLDDGSGPYVLVEVADSGTGMDEATQRRCLEPFFTTKGERGTGLGLATVYGMIGRHSASIAIESALNHGTAVKMYFPVAPALVGGSAPLLAQEAGPGLRILVVDDDPTVLASLENILCLDGHQVTRADGGQAGIDLFCAAEQAGQPFAVVITDLGMPYVDGRKVAETVKRVAPATPVVLLTGWGQRLIPDSGEAPVNVDQVLSKPPKMRDLRLALAKCAEQLAQA</sequence>
<dbReference type="SMART" id="SM00304">
    <property type="entry name" value="HAMP"/>
    <property type="match status" value="1"/>
</dbReference>
<keyword evidence="3 10" id="KW-0808">Transferase</keyword>
<dbReference type="RefSeq" id="WP_217945475.1">
    <property type="nucleotide sequence ID" value="NZ_JAHTGR010000018.1"/>
</dbReference>
<evidence type="ECO:0000313" key="9">
    <source>
        <dbReference type="EMBL" id="MBV6324556.1"/>
    </source>
</evidence>
<dbReference type="InterPro" id="IPR003660">
    <property type="entry name" value="HAMP_dom"/>
</dbReference>
<dbReference type="Pfam" id="PF00512">
    <property type="entry name" value="HisKA"/>
    <property type="match status" value="1"/>
</dbReference>
<evidence type="ECO:0000256" key="2">
    <source>
        <dbReference type="ARBA" id="ARBA00012438"/>
    </source>
</evidence>
<dbReference type="SMART" id="SM00065">
    <property type="entry name" value="GAF"/>
    <property type="match status" value="1"/>
</dbReference>
<evidence type="ECO:0000259" key="8">
    <source>
        <dbReference type="PROSITE" id="PS50885"/>
    </source>
</evidence>
<feature type="transmembrane region" description="Helical" evidence="5">
    <location>
        <begin position="171"/>
        <end position="194"/>
    </location>
</feature>
<dbReference type="SMART" id="SM00387">
    <property type="entry name" value="HATPase_c"/>
    <property type="match status" value="1"/>
</dbReference>
<accession>A0AA41HDE1</accession>
<dbReference type="Proteomes" id="UP001162889">
    <property type="component" value="Unassembled WGS sequence"/>
</dbReference>
<evidence type="ECO:0000259" key="6">
    <source>
        <dbReference type="PROSITE" id="PS50109"/>
    </source>
</evidence>
<dbReference type="InterPro" id="IPR003594">
    <property type="entry name" value="HATPase_dom"/>
</dbReference>
<dbReference type="InterPro" id="IPR003018">
    <property type="entry name" value="GAF"/>
</dbReference>
<keyword evidence="3 10" id="KW-0418">Kinase</keyword>
<protein>
    <recommendedName>
        <fullName evidence="2">histidine kinase</fullName>
        <ecNumber evidence="2">2.7.13.3</ecNumber>
    </recommendedName>
</protein>
<dbReference type="SMART" id="SM00388">
    <property type="entry name" value="HisKA"/>
    <property type="match status" value="1"/>
</dbReference>
<evidence type="ECO:0000313" key="10">
    <source>
        <dbReference type="EMBL" id="MCP2009263.1"/>
    </source>
</evidence>
<reference evidence="9" key="1">
    <citation type="submission" date="2021-07" db="EMBL/GenBank/DDBJ databases">
        <title>Characterization of violacein-producing bacteria and related species.</title>
        <authorList>
            <person name="Wilson H.S."/>
            <person name="De Leon M.E."/>
        </authorList>
    </citation>
    <scope>NUCLEOTIDE SEQUENCE</scope>
    <source>
        <strain evidence="9">HSC-15S17</strain>
    </source>
</reference>
<evidence type="ECO:0000313" key="12">
    <source>
        <dbReference type="Proteomes" id="UP001162889"/>
    </source>
</evidence>
<dbReference type="PROSITE" id="PS50110">
    <property type="entry name" value="RESPONSE_REGULATORY"/>
    <property type="match status" value="1"/>
</dbReference>
<dbReference type="GO" id="GO:0016020">
    <property type="term" value="C:membrane"/>
    <property type="evidence" value="ECO:0007669"/>
    <property type="project" value="InterPro"/>
</dbReference>
<dbReference type="PROSITE" id="PS50885">
    <property type="entry name" value="HAMP"/>
    <property type="match status" value="1"/>
</dbReference>
<organism evidence="9 11">
    <name type="scientific">Duganella violaceipulchra</name>
    <dbReference type="NCBI Taxonomy" id="2849652"/>
    <lineage>
        <taxon>Bacteria</taxon>
        <taxon>Pseudomonadati</taxon>
        <taxon>Pseudomonadota</taxon>
        <taxon>Betaproteobacteria</taxon>
        <taxon>Burkholderiales</taxon>
        <taxon>Oxalobacteraceae</taxon>
        <taxon>Telluria group</taxon>
        <taxon>Duganella</taxon>
    </lineage>
</organism>
<dbReference type="CDD" id="cd00156">
    <property type="entry name" value="REC"/>
    <property type="match status" value="1"/>
</dbReference>
<dbReference type="InterPro" id="IPR005467">
    <property type="entry name" value="His_kinase_dom"/>
</dbReference>
<reference evidence="10" key="2">
    <citation type="submission" date="2022-03" db="EMBL/GenBank/DDBJ databases">
        <title>Genome Encyclopedia of Bacteria and Archaea VI: Functional Genomics of Type Strains.</title>
        <authorList>
            <person name="Whitman W."/>
        </authorList>
    </citation>
    <scope>NUCLEOTIDE SEQUENCE</scope>
    <source>
        <strain evidence="10">HSC-15S17</strain>
    </source>
</reference>
<keyword evidence="5" id="KW-1133">Transmembrane helix</keyword>
<evidence type="ECO:0000256" key="5">
    <source>
        <dbReference type="SAM" id="Phobius"/>
    </source>
</evidence>
<dbReference type="CDD" id="cd06225">
    <property type="entry name" value="HAMP"/>
    <property type="match status" value="1"/>
</dbReference>
<dbReference type="EMBL" id="JALJZU010000005">
    <property type="protein sequence ID" value="MCP2009263.1"/>
    <property type="molecule type" value="Genomic_DNA"/>
</dbReference>
<dbReference type="CDD" id="cd00082">
    <property type="entry name" value="HisKA"/>
    <property type="match status" value="1"/>
</dbReference>
<feature type="modified residue" description="4-aspartylphosphate" evidence="4">
    <location>
        <position position="769"/>
    </location>
</feature>
<keyword evidence="5" id="KW-0812">Transmembrane</keyword>
<dbReference type="InterPro" id="IPR003661">
    <property type="entry name" value="HisK_dim/P_dom"/>
</dbReference>
<dbReference type="Pfam" id="PF00672">
    <property type="entry name" value="HAMP"/>
    <property type="match status" value="1"/>
</dbReference>
<dbReference type="PROSITE" id="PS50109">
    <property type="entry name" value="HIS_KIN"/>
    <property type="match status" value="1"/>
</dbReference>
<gene>
    <name evidence="9" type="ORF">KVP70_26870</name>
    <name evidence="10" type="ORF">L1274_002976</name>
</gene>
<dbReference type="InterPro" id="IPR001789">
    <property type="entry name" value="Sig_transdc_resp-reg_receiver"/>
</dbReference>
<dbReference type="AlphaFoldDB" id="A0AA41HDE1"/>
<evidence type="ECO:0000256" key="3">
    <source>
        <dbReference type="ARBA" id="ARBA00022777"/>
    </source>
</evidence>
<dbReference type="Pfam" id="PF02518">
    <property type="entry name" value="HATPase_c"/>
    <property type="match status" value="1"/>
</dbReference>
<dbReference type="GO" id="GO:0000155">
    <property type="term" value="F:phosphorelay sensor kinase activity"/>
    <property type="evidence" value="ECO:0007669"/>
    <property type="project" value="InterPro"/>
</dbReference>
<proteinExistence type="predicted"/>
<dbReference type="EMBL" id="JAHTGR010000018">
    <property type="protein sequence ID" value="MBV6324556.1"/>
    <property type="molecule type" value="Genomic_DNA"/>
</dbReference>
<feature type="domain" description="Response regulatory" evidence="7">
    <location>
        <begin position="715"/>
        <end position="835"/>
    </location>
</feature>
<evidence type="ECO:0000259" key="7">
    <source>
        <dbReference type="PROSITE" id="PS50110"/>
    </source>
</evidence>
<evidence type="ECO:0000256" key="4">
    <source>
        <dbReference type="PROSITE-ProRule" id="PRU00169"/>
    </source>
</evidence>
<dbReference type="EC" id="2.7.13.3" evidence="2"/>
<dbReference type="PANTHER" id="PTHR43065">
    <property type="entry name" value="SENSOR HISTIDINE KINASE"/>
    <property type="match status" value="1"/>
</dbReference>
<dbReference type="SMART" id="SM00448">
    <property type="entry name" value="REC"/>
    <property type="match status" value="1"/>
</dbReference>